<organism evidence="5 6">
    <name type="scientific">Gryllotalpicola kribbensis</name>
    <dbReference type="NCBI Taxonomy" id="993084"/>
    <lineage>
        <taxon>Bacteria</taxon>
        <taxon>Bacillati</taxon>
        <taxon>Actinomycetota</taxon>
        <taxon>Actinomycetes</taxon>
        <taxon>Micrococcales</taxon>
        <taxon>Microbacteriaceae</taxon>
        <taxon>Gryllotalpicola</taxon>
    </lineage>
</organism>
<evidence type="ECO:0000256" key="1">
    <source>
        <dbReference type="ARBA" id="ARBA00001974"/>
    </source>
</evidence>
<dbReference type="InterPro" id="IPR050641">
    <property type="entry name" value="RIFMO-like"/>
</dbReference>
<dbReference type="InterPro" id="IPR036188">
    <property type="entry name" value="FAD/NAD-bd_sf"/>
</dbReference>
<keyword evidence="5" id="KW-0560">Oxidoreductase</keyword>
<dbReference type="Gene3D" id="3.30.70.2450">
    <property type="match status" value="1"/>
</dbReference>
<evidence type="ECO:0000259" key="4">
    <source>
        <dbReference type="Pfam" id="PF01494"/>
    </source>
</evidence>
<dbReference type="PANTHER" id="PTHR43004:SF19">
    <property type="entry name" value="BINDING MONOOXYGENASE, PUTATIVE (JCVI)-RELATED"/>
    <property type="match status" value="1"/>
</dbReference>
<dbReference type="Pfam" id="PF01494">
    <property type="entry name" value="FAD_binding_3"/>
    <property type="match status" value="1"/>
</dbReference>
<dbReference type="Gene3D" id="3.50.50.60">
    <property type="entry name" value="FAD/NAD(P)-binding domain"/>
    <property type="match status" value="1"/>
</dbReference>
<comment type="cofactor">
    <cofactor evidence="1">
        <name>FAD</name>
        <dbReference type="ChEBI" id="CHEBI:57692"/>
    </cofactor>
</comment>
<dbReference type="InterPro" id="IPR002938">
    <property type="entry name" value="FAD-bd"/>
</dbReference>
<evidence type="ECO:0000256" key="2">
    <source>
        <dbReference type="ARBA" id="ARBA00022630"/>
    </source>
</evidence>
<evidence type="ECO:0000313" key="6">
    <source>
        <dbReference type="Proteomes" id="UP001500213"/>
    </source>
</evidence>
<gene>
    <name evidence="5" type="ORF">GCM10022288_17780</name>
</gene>
<dbReference type="PANTHER" id="PTHR43004">
    <property type="entry name" value="TRK SYSTEM POTASSIUM UPTAKE PROTEIN"/>
    <property type="match status" value="1"/>
</dbReference>
<dbReference type="Proteomes" id="UP001500213">
    <property type="component" value="Unassembled WGS sequence"/>
</dbReference>
<dbReference type="SUPFAM" id="SSF51905">
    <property type="entry name" value="FAD/NAD(P)-binding domain"/>
    <property type="match status" value="1"/>
</dbReference>
<keyword evidence="6" id="KW-1185">Reference proteome</keyword>
<dbReference type="GO" id="GO:0004497">
    <property type="term" value="F:monooxygenase activity"/>
    <property type="evidence" value="ECO:0007669"/>
    <property type="project" value="UniProtKB-KW"/>
</dbReference>
<evidence type="ECO:0000256" key="3">
    <source>
        <dbReference type="ARBA" id="ARBA00022827"/>
    </source>
</evidence>
<keyword evidence="5" id="KW-0503">Monooxygenase</keyword>
<evidence type="ECO:0000313" key="5">
    <source>
        <dbReference type="EMBL" id="GAA4189637.1"/>
    </source>
</evidence>
<sequence>MSTSIQTDAPPIVIVGAGPTGLLLAGELADAGVRVIVLEREAQPATMPKANGIVGRAAVELARRGVLRGSGLRIVRPPRFLFGTLALRLGLGPANPLHLLPVPQRRLEQLLKQRALARGVELRRGTTLAGFTQGGDAVELEVHTPRATERLPAAFLVGCDGARSTVRRAAGIGFPGFTSDVITRIARVTLPPRTARLDGRGDTIELTGIGRLHTMRQNRLPGGGFAIAPVATLDRTAPDDLYLITTHEPHRGEEPTDALPEAELRASLRRVLGAELPFSAVDSARSTVANSRLASTYRVGRVLLAGDAAHIFNAGGSALNVALLDALALAPLLVAAARGQASVASLEAYESARRPAAELALAQTRVQAALSGDDEHASALREIVGTLIASRTGARAVARLIEGS</sequence>
<dbReference type="PRINTS" id="PR00420">
    <property type="entry name" value="RNGMNOXGNASE"/>
</dbReference>
<keyword evidence="3" id="KW-0274">FAD</keyword>
<comment type="caution">
    <text evidence="5">The sequence shown here is derived from an EMBL/GenBank/DDBJ whole genome shotgun (WGS) entry which is preliminary data.</text>
</comment>
<proteinExistence type="predicted"/>
<reference evidence="6" key="1">
    <citation type="journal article" date="2019" name="Int. J. Syst. Evol. Microbiol.">
        <title>The Global Catalogue of Microorganisms (GCM) 10K type strain sequencing project: providing services to taxonomists for standard genome sequencing and annotation.</title>
        <authorList>
            <consortium name="The Broad Institute Genomics Platform"/>
            <consortium name="The Broad Institute Genome Sequencing Center for Infectious Disease"/>
            <person name="Wu L."/>
            <person name="Ma J."/>
        </authorList>
    </citation>
    <scope>NUCLEOTIDE SEQUENCE [LARGE SCALE GENOMIC DNA]</scope>
    <source>
        <strain evidence="6">JCM 17593</strain>
    </source>
</reference>
<accession>A0ABP8ASR3</accession>
<feature type="domain" description="FAD-binding" evidence="4">
    <location>
        <begin position="12"/>
        <end position="362"/>
    </location>
</feature>
<protein>
    <submittedName>
        <fullName evidence="5">FAD-dependent monooxygenase</fullName>
    </submittedName>
</protein>
<dbReference type="EMBL" id="BAABBX010000014">
    <property type="protein sequence ID" value="GAA4189637.1"/>
    <property type="molecule type" value="Genomic_DNA"/>
</dbReference>
<keyword evidence="2" id="KW-0285">Flavoprotein</keyword>
<name>A0ABP8ASR3_9MICO</name>
<dbReference type="RefSeq" id="WP_344775994.1">
    <property type="nucleotide sequence ID" value="NZ_BAABBX010000014.1"/>
</dbReference>